<evidence type="ECO:0000313" key="3">
    <source>
        <dbReference type="Proteomes" id="UP000199245"/>
    </source>
</evidence>
<name>A0A1G7JTS5_9BRAD</name>
<dbReference type="EMBL" id="FMZW01000050">
    <property type="protein sequence ID" value="SDF28194.1"/>
    <property type="molecule type" value="Genomic_DNA"/>
</dbReference>
<accession>A0A1G7JTS5</accession>
<dbReference type="AlphaFoldDB" id="A0A1G7JTS5"/>
<sequence>MSARARSKEMRTTVVTFRPIAFGEMMETSASMIPLDRRRFSRRCTPDADRPTFAPSCSLQRRLSRWTRSRRRKSILSSCITVSRPADGDRAGETDACAACPDIFDSSPRSQAVERSISAVICLGTPIGTPALCDTSNTVGAAISRPPGSPRSNPAARTHVRREPLMRRPSESGSIDARPGPNTYSPATHECG</sequence>
<feature type="compositionally biased region" description="Basic and acidic residues" evidence="1">
    <location>
        <begin position="161"/>
        <end position="170"/>
    </location>
</feature>
<proteinExistence type="predicted"/>
<reference evidence="2 3" key="1">
    <citation type="submission" date="2016-10" db="EMBL/GenBank/DDBJ databases">
        <authorList>
            <person name="de Groot N.N."/>
        </authorList>
    </citation>
    <scope>NUCLEOTIDE SEQUENCE [LARGE SCALE GENOMIC DNA]</scope>
    <source>
        <strain evidence="2 3">R5</strain>
    </source>
</reference>
<gene>
    <name evidence="2" type="ORF">SAMN05216337_10507</name>
</gene>
<protein>
    <submittedName>
        <fullName evidence="2">Uncharacterized protein</fullName>
    </submittedName>
</protein>
<evidence type="ECO:0000313" key="2">
    <source>
        <dbReference type="EMBL" id="SDF28194.1"/>
    </source>
</evidence>
<organism evidence="2 3">
    <name type="scientific">Bradyrhizobium brasilense</name>
    <dbReference type="NCBI Taxonomy" id="1419277"/>
    <lineage>
        <taxon>Bacteria</taxon>
        <taxon>Pseudomonadati</taxon>
        <taxon>Pseudomonadota</taxon>
        <taxon>Alphaproteobacteria</taxon>
        <taxon>Hyphomicrobiales</taxon>
        <taxon>Nitrobacteraceae</taxon>
        <taxon>Bradyrhizobium</taxon>
    </lineage>
</organism>
<dbReference type="Proteomes" id="UP000199245">
    <property type="component" value="Unassembled WGS sequence"/>
</dbReference>
<feature type="region of interest" description="Disordered" evidence="1">
    <location>
        <begin position="140"/>
        <end position="192"/>
    </location>
</feature>
<evidence type="ECO:0000256" key="1">
    <source>
        <dbReference type="SAM" id="MobiDB-lite"/>
    </source>
</evidence>